<comment type="similarity">
    <text evidence="3 10">Belongs to the ammonia transporter channel (TC 1.A.11.2) family.</text>
</comment>
<evidence type="ECO:0000256" key="4">
    <source>
        <dbReference type="ARBA" id="ARBA00022448"/>
    </source>
</evidence>
<evidence type="ECO:0000256" key="1">
    <source>
        <dbReference type="ARBA" id="ARBA00000085"/>
    </source>
</evidence>
<evidence type="ECO:0000259" key="11">
    <source>
        <dbReference type="PROSITE" id="PS50109"/>
    </source>
</evidence>
<dbReference type="SUPFAM" id="SSF111352">
    <property type="entry name" value="Ammonium transporter"/>
    <property type="match status" value="1"/>
</dbReference>
<sequence length="725" mass="79466">MVEPGVAYLVEMQNIMWVIFCAGSVFLMQAGFCFLEAGSVRSKNSINVAAKNFCDFCIASALFWVAGFAIMYGSFDNGFSHSYFVLEGINSPALLAFFIFQLVFCGTAATIMSGAISERASFSAYLCITLFISAIIYPFFGRWVWHGTIEGTSLGWLSQLGFVDFAGGSVVHSLAGWASLAAVLVIGPRVGRFTKGVPAIQGHNIPMATVGTLILWFGWFGFNAGSTFKLDNSIPLILINTLISASFGSLAILILSYVRHKKPNVLDILNGALAGLVSITAGCNAVTPSQAAIIGLAGGAIYLLGCKLLDTYQVDDVVKVVPVHGFCGAWGTLCVALFGDPVILSTGLSFLEQTWVQVLGIATCFFWTFLPTYGFLKFINRFVPLRVSLEDEIRGLNVSEHNANTEVVELLSAMELHKKKGSFHSKVHEEPHTEVGQIAREYNRVLAIASEEIDSRIKANEELEQSFKRLQDTQSQLVESEKMASLGGLVASITHEVKTPMGVSLTASTFLKEEVDDIVKRYQSGELSESGLEQFFDSAKESSDIIHININRATDLIKSFKEMSVDQASEKYRQFDLKQYIQKVLTSMQPQFRKTQYQIDFSCPDGLIVYTHPGALSQIVSSFLMNSLYHGFEGRSEGVVEINANLIDHNIVIEYSDNGVGISKQNLERIFEPFYTTKHGKGGSGLGLHIVYNIVTNTLGGTINCESEVNKFTRFSVSFPDADMP</sequence>
<comment type="catalytic activity">
    <reaction evidence="1">
        <text>ATP + protein L-histidine = ADP + protein N-phospho-L-histidine.</text>
        <dbReference type="EC" id="2.7.13.3"/>
    </reaction>
</comment>
<comment type="subcellular location">
    <subcellularLocation>
        <location evidence="10">Cell membrane</location>
        <topology evidence="10">Multi-pass membrane protein</topology>
    </subcellularLocation>
    <subcellularLocation>
        <location evidence="2">Membrane</location>
        <topology evidence="2">Multi-pass membrane protein</topology>
    </subcellularLocation>
</comment>
<dbReference type="InterPro" id="IPR001905">
    <property type="entry name" value="Ammonium_transpt"/>
</dbReference>
<gene>
    <name evidence="12" type="primary">sasA_1</name>
    <name evidence="12" type="ORF">VMF7928_00058</name>
</gene>
<feature type="transmembrane region" description="Helical" evidence="10">
    <location>
        <begin position="165"/>
        <end position="185"/>
    </location>
</feature>
<dbReference type="PANTHER" id="PTHR11730:SF6">
    <property type="entry name" value="AMMONIUM TRANSPORTER"/>
    <property type="match status" value="1"/>
</dbReference>
<dbReference type="Gene3D" id="1.10.287.130">
    <property type="match status" value="1"/>
</dbReference>
<feature type="transmembrane region" description="Helical" evidence="10">
    <location>
        <begin position="205"/>
        <end position="222"/>
    </location>
</feature>
<keyword evidence="8 10" id="KW-0472">Membrane</keyword>
<reference evidence="12" key="1">
    <citation type="submission" date="2021-11" db="EMBL/GenBank/DDBJ databases">
        <authorList>
            <person name="Rodrigo-Torres L."/>
            <person name="Arahal R. D."/>
            <person name="Lucena T."/>
        </authorList>
    </citation>
    <scope>NUCLEOTIDE SEQUENCE</scope>
    <source>
        <strain evidence="12">CECT 7928</strain>
    </source>
</reference>
<keyword evidence="5" id="KW-0597">Phosphoprotein</keyword>
<dbReference type="EMBL" id="CAKLDM010000001">
    <property type="protein sequence ID" value="CAH0535933.1"/>
    <property type="molecule type" value="Genomic_DNA"/>
</dbReference>
<feature type="transmembrane region" description="Helical" evidence="10">
    <location>
        <begin position="15"/>
        <end position="35"/>
    </location>
</feature>
<feature type="transmembrane region" description="Helical" evidence="10">
    <location>
        <begin position="95"/>
        <end position="116"/>
    </location>
</feature>
<dbReference type="PROSITE" id="PS01219">
    <property type="entry name" value="AMMONIUM_TRANSP"/>
    <property type="match status" value="1"/>
</dbReference>
<feature type="transmembrane region" description="Helical" evidence="10">
    <location>
        <begin position="123"/>
        <end position="145"/>
    </location>
</feature>
<dbReference type="PROSITE" id="PS50109">
    <property type="entry name" value="HIS_KIN"/>
    <property type="match status" value="1"/>
</dbReference>
<dbReference type="InterPro" id="IPR018047">
    <property type="entry name" value="Ammonium_transpt_CS"/>
</dbReference>
<protein>
    <recommendedName>
        <fullName evidence="10">Ammonium transporter</fullName>
    </recommendedName>
</protein>
<feature type="transmembrane region" description="Helical" evidence="10">
    <location>
        <begin position="293"/>
        <end position="309"/>
    </location>
</feature>
<dbReference type="SUPFAM" id="SSF55874">
    <property type="entry name" value="ATPase domain of HSP90 chaperone/DNA topoisomerase II/histidine kinase"/>
    <property type="match status" value="1"/>
</dbReference>
<dbReference type="Pfam" id="PF02518">
    <property type="entry name" value="HATPase_c"/>
    <property type="match status" value="1"/>
</dbReference>
<keyword evidence="6 10" id="KW-0812">Transmembrane</keyword>
<dbReference type="InterPro" id="IPR005467">
    <property type="entry name" value="His_kinase_dom"/>
</dbReference>
<dbReference type="InterPro" id="IPR004358">
    <property type="entry name" value="Sig_transdc_His_kin-like_C"/>
</dbReference>
<dbReference type="SMART" id="SM00387">
    <property type="entry name" value="HATPase_c"/>
    <property type="match status" value="1"/>
</dbReference>
<evidence type="ECO:0000313" key="13">
    <source>
        <dbReference type="Proteomes" id="UP000838748"/>
    </source>
</evidence>
<proteinExistence type="inferred from homology"/>
<dbReference type="InterPro" id="IPR024041">
    <property type="entry name" value="NH4_transpt_AmtB-like_dom"/>
</dbReference>
<keyword evidence="9 10" id="KW-0924">Ammonia transport</keyword>
<dbReference type="CDD" id="cd00082">
    <property type="entry name" value="HisKA"/>
    <property type="match status" value="1"/>
</dbReference>
<evidence type="ECO:0000256" key="2">
    <source>
        <dbReference type="ARBA" id="ARBA00004141"/>
    </source>
</evidence>
<dbReference type="InterPro" id="IPR003661">
    <property type="entry name" value="HisK_dim/P_dom"/>
</dbReference>
<dbReference type="GO" id="GO:0016740">
    <property type="term" value="F:transferase activity"/>
    <property type="evidence" value="ECO:0007669"/>
    <property type="project" value="UniProtKB-KW"/>
</dbReference>
<evidence type="ECO:0000256" key="5">
    <source>
        <dbReference type="ARBA" id="ARBA00022553"/>
    </source>
</evidence>
<dbReference type="Pfam" id="PF00909">
    <property type="entry name" value="Ammonium_transp"/>
    <property type="match status" value="1"/>
</dbReference>
<accession>A0ABN8DWM6</accession>
<keyword evidence="13" id="KW-1185">Reference proteome</keyword>
<feature type="transmembrane region" description="Helical" evidence="10">
    <location>
        <begin position="355"/>
        <end position="376"/>
    </location>
</feature>
<dbReference type="Gene3D" id="1.10.3430.10">
    <property type="entry name" value="Ammonium transporter AmtB like domains"/>
    <property type="match status" value="1"/>
</dbReference>
<keyword evidence="7 10" id="KW-1133">Transmembrane helix</keyword>
<evidence type="ECO:0000256" key="9">
    <source>
        <dbReference type="ARBA" id="ARBA00023177"/>
    </source>
</evidence>
<feature type="transmembrane region" description="Helical" evidence="10">
    <location>
        <begin position="321"/>
        <end position="343"/>
    </location>
</feature>
<dbReference type="PRINTS" id="PR00344">
    <property type="entry name" value="BCTRLSENSOR"/>
</dbReference>
<name>A0ABN8DWM6_9VIBR</name>
<evidence type="ECO:0000256" key="3">
    <source>
        <dbReference type="ARBA" id="ARBA00005887"/>
    </source>
</evidence>
<evidence type="ECO:0000313" key="12">
    <source>
        <dbReference type="EMBL" id="CAH0535933.1"/>
    </source>
</evidence>
<feature type="transmembrane region" description="Helical" evidence="10">
    <location>
        <begin position="265"/>
        <end position="287"/>
    </location>
</feature>
<dbReference type="Proteomes" id="UP000838748">
    <property type="component" value="Unassembled WGS sequence"/>
</dbReference>
<evidence type="ECO:0000256" key="6">
    <source>
        <dbReference type="ARBA" id="ARBA00022692"/>
    </source>
</evidence>
<keyword evidence="4 10" id="KW-0813">Transport</keyword>
<evidence type="ECO:0000256" key="10">
    <source>
        <dbReference type="RuleBase" id="RU362002"/>
    </source>
</evidence>
<dbReference type="InterPro" id="IPR029020">
    <property type="entry name" value="Ammonium/urea_transptr"/>
</dbReference>
<dbReference type="Gene3D" id="3.30.565.10">
    <property type="entry name" value="Histidine kinase-like ATPase, C-terminal domain"/>
    <property type="match status" value="1"/>
</dbReference>
<feature type="transmembrane region" description="Helical" evidence="10">
    <location>
        <begin position="234"/>
        <end position="258"/>
    </location>
</feature>
<dbReference type="PANTHER" id="PTHR11730">
    <property type="entry name" value="AMMONIUM TRANSPORTER"/>
    <property type="match status" value="1"/>
</dbReference>
<dbReference type="InterPro" id="IPR003594">
    <property type="entry name" value="HATPase_dom"/>
</dbReference>
<evidence type="ECO:0000256" key="8">
    <source>
        <dbReference type="ARBA" id="ARBA00023136"/>
    </source>
</evidence>
<organism evidence="12 13">
    <name type="scientific">Vibrio marisflavi CECT 7928</name>
    <dbReference type="NCBI Taxonomy" id="634439"/>
    <lineage>
        <taxon>Bacteria</taxon>
        <taxon>Pseudomonadati</taxon>
        <taxon>Pseudomonadota</taxon>
        <taxon>Gammaproteobacteria</taxon>
        <taxon>Vibrionales</taxon>
        <taxon>Vibrionaceae</taxon>
        <taxon>Vibrio</taxon>
    </lineage>
</organism>
<feature type="transmembrane region" description="Helical" evidence="10">
    <location>
        <begin position="56"/>
        <end position="75"/>
    </location>
</feature>
<dbReference type="CDD" id="cd00075">
    <property type="entry name" value="HATPase"/>
    <property type="match status" value="1"/>
</dbReference>
<dbReference type="NCBIfam" id="TIGR00836">
    <property type="entry name" value="amt"/>
    <property type="match status" value="1"/>
</dbReference>
<dbReference type="InterPro" id="IPR036890">
    <property type="entry name" value="HATPase_C_sf"/>
</dbReference>
<keyword evidence="12" id="KW-0808">Transferase</keyword>
<feature type="domain" description="Histidine kinase" evidence="11">
    <location>
        <begin position="492"/>
        <end position="723"/>
    </location>
</feature>
<evidence type="ECO:0000256" key="7">
    <source>
        <dbReference type="ARBA" id="ARBA00022989"/>
    </source>
</evidence>
<comment type="caution">
    <text evidence="12">The sequence shown here is derived from an EMBL/GenBank/DDBJ whole genome shotgun (WGS) entry which is preliminary data.</text>
</comment>